<accession>W1NFN1</accession>
<dbReference type="EMBL" id="KI397513">
    <property type="protein sequence ID" value="ERM94263.1"/>
    <property type="molecule type" value="Genomic_DNA"/>
</dbReference>
<dbReference type="InterPro" id="IPR015424">
    <property type="entry name" value="PyrdxlP-dep_Trfase"/>
</dbReference>
<dbReference type="NCBIfam" id="TIGR03542">
    <property type="entry name" value="DAPAT_plant"/>
    <property type="match status" value="1"/>
</dbReference>
<dbReference type="Gene3D" id="3.40.640.10">
    <property type="entry name" value="Type I PLP-dependent aspartate aminotransferase-like (Major domain)"/>
    <property type="match status" value="1"/>
</dbReference>
<dbReference type="HOGENOM" id="CLU_051433_0_0_1"/>
<dbReference type="Gramene" id="ERM94263">
    <property type="protein sequence ID" value="ERM94263"/>
    <property type="gene ID" value="AMTR_s00010p00221790"/>
</dbReference>
<proteinExistence type="inferred from homology"/>
<evidence type="ECO:0000256" key="2">
    <source>
        <dbReference type="ARBA" id="ARBA00022576"/>
    </source>
</evidence>
<dbReference type="Gene3D" id="3.90.1150.10">
    <property type="entry name" value="Aspartate Aminotransferase, domain 1"/>
    <property type="match status" value="1"/>
</dbReference>
<dbReference type="InterPro" id="IPR019942">
    <property type="entry name" value="DapL/ALD1"/>
</dbReference>
<feature type="domain" description="Aminotransferase class I/classII large" evidence="6">
    <location>
        <begin position="72"/>
        <end position="422"/>
    </location>
</feature>
<dbReference type="STRING" id="13333.W1NFN1"/>
<dbReference type="OMA" id="FPEIFMR"/>
<gene>
    <name evidence="7" type="ORF">AMTR_s00010p00221790</name>
</gene>
<evidence type="ECO:0000313" key="7">
    <source>
        <dbReference type="EMBL" id="ERM94263.1"/>
    </source>
</evidence>
<sequence>MVGALDFLERARILARNLPEMQSNLNFPWLIYNAYKTMVRRNVNMEKLKDDYFLTNISRRQSAHLQKFPDTKLINLGIGDTTMPIPKSITSSMVERADALSTIEGYSGYGPEQGEKALKDAIANTFYGDLGIKSSEVFISDGSQTDISRLQLLLGSSVSIAVQDPSYPAYVDTGVVVGQTNVFQESEGKYGNIEYMKCFADNDFFPDLSTASRTDIIFFCSPNNPTGSTATREQLAQLVEFSRKNGSIIVYDAAYAAYISDDCPRSIFEIPGAKEVAIEISSFSKFAGFTGVRLGWTVVPSELLYSNGFPVIKDFDRLVCTCSNGTSNISQAGGLACLSPEGLKSIQTIIDFYKENARLIIEIFTSLGFKAYGGKNAPYVWVHFPGKRSWDVFTEILEKAHIVTIPGSGFGPCGQGYIRFSSFARREDIIEASWRLKNLYS</sequence>
<organism evidence="7 8">
    <name type="scientific">Amborella trichopoda</name>
    <dbReference type="NCBI Taxonomy" id="13333"/>
    <lineage>
        <taxon>Eukaryota</taxon>
        <taxon>Viridiplantae</taxon>
        <taxon>Streptophyta</taxon>
        <taxon>Embryophyta</taxon>
        <taxon>Tracheophyta</taxon>
        <taxon>Spermatophyta</taxon>
        <taxon>Magnoliopsida</taxon>
        <taxon>Amborellales</taxon>
        <taxon>Amborellaceae</taxon>
        <taxon>Amborella</taxon>
    </lineage>
</organism>
<keyword evidence="3" id="KW-0808">Transferase</keyword>
<keyword evidence="8" id="KW-1185">Reference proteome</keyword>
<dbReference type="AlphaFoldDB" id="W1NFN1"/>
<comment type="cofactor">
    <cofactor evidence="1">
        <name>pyridoxal 5'-phosphate</name>
        <dbReference type="ChEBI" id="CHEBI:597326"/>
    </cofactor>
</comment>
<dbReference type="PANTHER" id="PTHR43144">
    <property type="entry name" value="AMINOTRANSFERASE"/>
    <property type="match status" value="1"/>
</dbReference>
<dbReference type="FunFam" id="3.40.640.10:FF:000099">
    <property type="entry name" value="LL-diaminopimelate aminotransferase, chloroplastic"/>
    <property type="match status" value="1"/>
</dbReference>
<dbReference type="GO" id="GO:0009862">
    <property type="term" value="P:systemic acquired resistance, salicylic acid mediated signaling pathway"/>
    <property type="evidence" value="ECO:0007669"/>
    <property type="project" value="UniProtKB-ARBA"/>
</dbReference>
<name>W1NFN1_AMBTC</name>
<evidence type="ECO:0000256" key="3">
    <source>
        <dbReference type="ARBA" id="ARBA00022679"/>
    </source>
</evidence>
<dbReference type="Proteomes" id="UP000017836">
    <property type="component" value="Unassembled WGS sequence"/>
</dbReference>
<evidence type="ECO:0000256" key="1">
    <source>
        <dbReference type="ARBA" id="ARBA00001933"/>
    </source>
</evidence>
<dbReference type="InterPro" id="IPR015421">
    <property type="entry name" value="PyrdxlP-dep_Trfase_major"/>
</dbReference>
<dbReference type="CDD" id="cd00609">
    <property type="entry name" value="AAT_like"/>
    <property type="match status" value="1"/>
</dbReference>
<protein>
    <recommendedName>
        <fullName evidence="6">Aminotransferase class I/classII large domain-containing protein</fullName>
    </recommendedName>
</protein>
<dbReference type="SUPFAM" id="SSF53383">
    <property type="entry name" value="PLP-dependent transferases"/>
    <property type="match status" value="1"/>
</dbReference>
<dbReference type="GO" id="GO:0030170">
    <property type="term" value="F:pyridoxal phosphate binding"/>
    <property type="evidence" value="ECO:0007669"/>
    <property type="project" value="InterPro"/>
</dbReference>
<dbReference type="Pfam" id="PF00155">
    <property type="entry name" value="Aminotran_1_2"/>
    <property type="match status" value="1"/>
</dbReference>
<dbReference type="GO" id="GO:0008483">
    <property type="term" value="F:transaminase activity"/>
    <property type="evidence" value="ECO:0007669"/>
    <property type="project" value="UniProtKB-KW"/>
</dbReference>
<dbReference type="eggNOG" id="KOG0257">
    <property type="taxonomic scope" value="Eukaryota"/>
</dbReference>
<comment type="similarity">
    <text evidence="5">Belongs to the class-I pyridoxal-phosphate-dependent aminotransferase family. LL-diaminopimelate aminotransferase subfamily.</text>
</comment>
<evidence type="ECO:0000256" key="5">
    <source>
        <dbReference type="ARBA" id="ARBA00061511"/>
    </source>
</evidence>
<evidence type="ECO:0000313" key="8">
    <source>
        <dbReference type="Proteomes" id="UP000017836"/>
    </source>
</evidence>
<keyword evidence="4" id="KW-0663">Pyridoxal phosphate</keyword>
<dbReference type="InterPro" id="IPR004839">
    <property type="entry name" value="Aminotransferase_I/II_large"/>
</dbReference>
<dbReference type="InterPro" id="IPR015422">
    <property type="entry name" value="PyrdxlP-dep_Trfase_small"/>
</dbReference>
<evidence type="ECO:0000259" key="6">
    <source>
        <dbReference type="Pfam" id="PF00155"/>
    </source>
</evidence>
<reference evidence="8" key="1">
    <citation type="journal article" date="2013" name="Science">
        <title>The Amborella genome and the evolution of flowering plants.</title>
        <authorList>
            <consortium name="Amborella Genome Project"/>
        </authorList>
    </citation>
    <scope>NUCLEOTIDE SEQUENCE [LARGE SCALE GENOMIC DNA]</scope>
</reference>
<keyword evidence="2" id="KW-0032">Aminotransferase</keyword>
<evidence type="ECO:0000256" key="4">
    <source>
        <dbReference type="ARBA" id="ARBA00022898"/>
    </source>
</evidence>